<dbReference type="STRING" id="231916.A0A409VIZ6"/>
<dbReference type="OrthoDB" id="73875at2759"/>
<dbReference type="InterPro" id="IPR055647">
    <property type="entry name" value="DUF7223"/>
</dbReference>
<feature type="compositionally biased region" description="Low complexity" evidence="1">
    <location>
        <begin position="539"/>
        <end position="555"/>
    </location>
</feature>
<dbReference type="EMBL" id="NHYE01005635">
    <property type="protein sequence ID" value="PPQ66242.1"/>
    <property type="molecule type" value="Genomic_DNA"/>
</dbReference>
<comment type="caution">
    <text evidence="4">The sequence shown here is derived from an EMBL/GenBank/DDBJ whole genome shotgun (WGS) entry which is preliminary data.</text>
</comment>
<feature type="compositionally biased region" description="Acidic residues" evidence="1">
    <location>
        <begin position="520"/>
        <end position="529"/>
    </location>
</feature>
<protein>
    <recommendedName>
        <fullName evidence="3">DUF7223 domain-containing protein</fullName>
    </recommendedName>
</protein>
<dbReference type="Pfam" id="PF23865">
    <property type="entry name" value="DUF7223"/>
    <property type="match status" value="2"/>
</dbReference>
<proteinExistence type="predicted"/>
<feature type="domain" description="DUF7223" evidence="3">
    <location>
        <begin position="1028"/>
        <end position="1174"/>
    </location>
</feature>
<evidence type="ECO:0000313" key="4">
    <source>
        <dbReference type="EMBL" id="PPQ66242.1"/>
    </source>
</evidence>
<dbReference type="Proteomes" id="UP000284706">
    <property type="component" value="Unassembled WGS sequence"/>
</dbReference>
<feature type="domain" description="DUF7223" evidence="3">
    <location>
        <begin position="305"/>
        <end position="441"/>
    </location>
</feature>
<accession>A0A409VIZ6</accession>
<feature type="compositionally biased region" description="Acidic residues" evidence="1">
    <location>
        <begin position="567"/>
        <end position="581"/>
    </location>
</feature>
<evidence type="ECO:0000256" key="1">
    <source>
        <dbReference type="SAM" id="MobiDB-lite"/>
    </source>
</evidence>
<sequence>MLHASVVLIAFFLGTSSANNDWSQPCLSGVCQYDLPSNGSSSGTLKIWGPESAISDITPAAGWQVIDCSPSALQQDIRLVCASGSSNCAHLYDGSSNIDAAVGKVVRLPENCGKSAFAVVTKSWTPQDQSIPSNVSFAVKPSNGTQPAVRALHLSTSFSSVQPSSAGPVNFVLQAANIPGASGDLQTSLQQQRRSNSRIFGRSLKSFVTDAVDGTLYLTLFGKRHLIVDLDISSLDDFNVNKSTTLPPVDVDKSFNLVDKSISCPPVDASVKIDVDAKAHAVATIGVAASGTVVPPKVSDFALIAGLNADIDGSLDMKASASGTLDSGKIKLFSVGIPGLDFPGILTIGPSFDIDGQATATLDLDVDMTVGITYSIENAQFTFPPKGSSKGSFNIGDTPLKLSASPSATASGTVAAHLIPTLNFGISALDDAVGANVFLALDASASMTLTGQASADASKTVNTKRSLSRFGIKGRQFDDSEDSGFDNSDFGSPDDTSDDGTEDEPTNGGEDNSSAPGAEEGQDFDDDSTSADSNDGSPDESASTSDSSDANAAPDQLTDGADVSSDNGDDDLQSDALEDSDPSSQPSANSGSQGSDDAEDGSVEQDDGSDSSDALGDSADEGGDSDAAVDGSPASANSGDSSNSSESSDDANGTPGDTTGDTDTSSSNDESSDTASGDATSTADQFADNSTATHAASNVLTSINTTFGGCFSVDAALDVNAGADGDFFGLFNPSTKVDLFNKKFEIFKMSRASLVFVSLLLGFTSANNDWSQPCLSGVCQYDLHSNGSASGTLKIWGPENAISDITPAAGWHIIDCSPNALQQDIRLICASGSSDCGHLYDGSSNLNAAVGKVVRLPEDCGKSAFAIVTKSWTPEDQSISANASFAVKQTNGTQPPVRALHISTSFSSVQPSPAGPVNFELQAANVPGAQGDLQTTPQQQRRSNSRIFGRSSNSFVTDAVNGISSLNNFNVNNSTTLPSVNVDKSFNLVDKSVSCQAVDANVKIDVDTKAYAVAAIGVAASGTIVPPTVSDFALVAGLNADIDGSLDMKASASGTLDSGKIKLFSVGIPGLDFPGILTIVPSFEIDGQATATLDLDAEMTVGITYSIENAQLTFPPKSSSKGSFNIGDTPLKLSASPSVTASGTVAAHLIPTLNFNISALDDAAGANVFLALDASASMTLTGQSSADASTNVKAKRGLGNFGFKKRQVGIPDDSTTYLNDEDPGSGLQDDSPSEEPVVEVPVGEEEGGVPYVEPEHGFEGVIPPAGIEAGPEGDYPVYVAPVEHPVGSAEAPAEEGEYEELDPALEVPGVILPTPHRHAAFPHPLVPLLHPHATSPHTRPGSPKTRPATLPTPSALRPTSPRPGSSQIRPVPRPTLHALPKKLPSRIQPRDGLDASSFVPDLEHATIGDASSLLQSTYSSSAAAAVQDVLTSGNANFGGCISIHSALDVNAGADADFFGLFNPNTKVELFNKRFEIYKKCFGPNPPKRRSHGVTSPLPPRSLLEERAIGLSCPTLSAGAGGTQESVVNEKFSAAE</sequence>
<dbReference type="InParanoid" id="A0A409VIZ6"/>
<keyword evidence="5" id="KW-1185">Reference proteome</keyword>
<organism evidence="4 5">
    <name type="scientific">Gymnopilus dilepis</name>
    <dbReference type="NCBI Taxonomy" id="231916"/>
    <lineage>
        <taxon>Eukaryota</taxon>
        <taxon>Fungi</taxon>
        <taxon>Dikarya</taxon>
        <taxon>Basidiomycota</taxon>
        <taxon>Agaricomycotina</taxon>
        <taxon>Agaricomycetes</taxon>
        <taxon>Agaricomycetidae</taxon>
        <taxon>Agaricales</taxon>
        <taxon>Agaricineae</taxon>
        <taxon>Hymenogastraceae</taxon>
        <taxon>Gymnopilus</taxon>
    </lineage>
</organism>
<feature type="chain" id="PRO_5019263929" description="DUF7223 domain-containing protein" evidence="2">
    <location>
        <begin position="19"/>
        <end position="1535"/>
    </location>
</feature>
<feature type="region of interest" description="Disordered" evidence="1">
    <location>
        <begin position="1514"/>
        <end position="1535"/>
    </location>
</feature>
<feature type="compositionally biased region" description="Polar residues" evidence="1">
    <location>
        <begin position="582"/>
        <end position="595"/>
    </location>
</feature>
<reference evidence="4 5" key="1">
    <citation type="journal article" date="2018" name="Evol. Lett.">
        <title>Horizontal gene cluster transfer increased hallucinogenic mushroom diversity.</title>
        <authorList>
            <person name="Reynolds H.T."/>
            <person name="Vijayakumar V."/>
            <person name="Gluck-Thaler E."/>
            <person name="Korotkin H.B."/>
            <person name="Matheny P.B."/>
            <person name="Slot J.C."/>
        </authorList>
    </citation>
    <scope>NUCLEOTIDE SEQUENCE [LARGE SCALE GENOMIC DNA]</scope>
    <source>
        <strain evidence="4 5">SRW20</strain>
    </source>
</reference>
<evidence type="ECO:0000313" key="5">
    <source>
        <dbReference type="Proteomes" id="UP000284706"/>
    </source>
</evidence>
<feature type="compositionally biased region" description="Low complexity" evidence="1">
    <location>
        <begin position="625"/>
        <end position="683"/>
    </location>
</feature>
<evidence type="ECO:0000256" key="2">
    <source>
        <dbReference type="SAM" id="SignalP"/>
    </source>
</evidence>
<feature type="region of interest" description="Disordered" evidence="1">
    <location>
        <begin position="1207"/>
        <end position="1237"/>
    </location>
</feature>
<feature type="compositionally biased region" description="Acidic residues" evidence="1">
    <location>
        <begin position="596"/>
        <end position="610"/>
    </location>
</feature>
<evidence type="ECO:0000259" key="3">
    <source>
        <dbReference type="Pfam" id="PF23865"/>
    </source>
</evidence>
<feature type="compositionally biased region" description="Acidic residues" evidence="1">
    <location>
        <begin position="495"/>
        <end position="505"/>
    </location>
</feature>
<gene>
    <name evidence="4" type="ORF">CVT26_010942</name>
</gene>
<feature type="region of interest" description="Disordered" evidence="1">
    <location>
        <begin position="1326"/>
        <end position="1391"/>
    </location>
</feature>
<feature type="signal peptide" evidence="2">
    <location>
        <begin position="1"/>
        <end position="18"/>
    </location>
</feature>
<name>A0A409VIZ6_9AGAR</name>
<keyword evidence="2" id="KW-0732">Signal</keyword>
<feature type="region of interest" description="Disordered" evidence="1">
    <location>
        <begin position="472"/>
        <end position="683"/>
    </location>
</feature>